<feature type="signal peptide" evidence="1">
    <location>
        <begin position="1"/>
        <end position="22"/>
    </location>
</feature>
<name>A0ABW9G6J2_9GAMM</name>
<protein>
    <submittedName>
        <fullName evidence="3">Cupredoxin domain-containing protein</fullName>
    </submittedName>
</protein>
<sequence>MDRCNWLCAAAISFLIAPLGHAGEVLPQVNVTLTQHCLLQALQTSAGKVQFVITNQSHHPMGWAIFDNKQLVDLQDDIASGQTQSMIVDLEPGHYTTRCLLPTEKQGQLTAQAVAKVTQYQLSVHDIEKMVTDYQAYLVSQGQQAEQLASQWQGGDVALNFAVSYYSLLPFATAFNALPSEDRLGGKADDIGALRAQINQFKTVTTTQQLPLSVLIMQLQKNLTQPAQGGARWLGLMQDTRKLVDIVTPVVAKLSQSTVAAAESNLATWKKGDNPDIRQQIRADLAHIANQLKLADTN</sequence>
<reference evidence="3 4" key="1">
    <citation type="journal article" date="2013" name="Int. J. Syst. Evol. Microbiol.">
        <title>Celerinatantimonas yamalensis sp. nov., a cold-adapted diazotrophic bacterium from a cold permafrost brine.</title>
        <authorList>
            <person name="Shcherbakova V."/>
            <person name="Chuvilskaya N."/>
            <person name="Rivkina E."/>
            <person name="Demidov N."/>
            <person name="Uchaeva V."/>
            <person name="Suetin S."/>
            <person name="Suzina N."/>
            <person name="Gilichinsky D."/>
        </authorList>
    </citation>
    <scope>NUCLEOTIDE SEQUENCE [LARGE SCALE GENOMIC DNA]</scope>
    <source>
        <strain evidence="3 4">C7</strain>
    </source>
</reference>
<proteinExistence type="predicted"/>
<dbReference type="RefSeq" id="WP_408623478.1">
    <property type="nucleotide sequence ID" value="NZ_JBEQCT010000003.1"/>
</dbReference>
<dbReference type="EMBL" id="JBEQCT010000003">
    <property type="protein sequence ID" value="MFM2485267.1"/>
    <property type="molecule type" value="Genomic_DNA"/>
</dbReference>
<gene>
    <name evidence="3" type="ORF">ABUE30_09365</name>
</gene>
<keyword evidence="4" id="KW-1185">Reference proteome</keyword>
<dbReference type="InterPro" id="IPR050894">
    <property type="entry name" value="EfeM/EfeO_iron_uptake"/>
</dbReference>
<feature type="chain" id="PRO_5046442250" evidence="1">
    <location>
        <begin position="23"/>
        <end position="298"/>
    </location>
</feature>
<accession>A0ABW9G6J2</accession>
<keyword evidence="1" id="KW-0732">Signal</keyword>
<dbReference type="Pfam" id="PF13473">
    <property type="entry name" value="Cupredoxin_1"/>
    <property type="match status" value="1"/>
</dbReference>
<organism evidence="3 4">
    <name type="scientific">Celerinatantimonas yamalensis</name>
    <dbReference type="NCBI Taxonomy" id="559956"/>
    <lineage>
        <taxon>Bacteria</taxon>
        <taxon>Pseudomonadati</taxon>
        <taxon>Pseudomonadota</taxon>
        <taxon>Gammaproteobacteria</taxon>
        <taxon>Celerinatantimonadaceae</taxon>
        <taxon>Celerinatantimonas</taxon>
    </lineage>
</organism>
<comment type="caution">
    <text evidence="3">The sequence shown here is derived from an EMBL/GenBank/DDBJ whole genome shotgun (WGS) entry which is preliminary data.</text>
</comment>
<dbReference type="PANTHER" id="PTHR39192">
    <property type="entry name" value="IRON UPTAKE SYSTEM COMPONENT EFEO"/>
    <property type="match status" value="1"/>
</dbReference>
<evidence type="ECO:0000313" key="3">
    <source>
        <dbReference type="EMBL" id="MFM2485267.1"/>
    </source>
</evidence>
<dbReference type="Proteomes" id="UP001629953">
    <property type="component" value="Unassembled WGS sequence"/>
</dbReference>
<evidence type="ECO:0000259" key="2">
    <source>
        <dbReference type="Pfam" id="PF13473"/>
    </source>
</evidence>
<evidence type="ECO:0000256" key="1">
    <source>
        <dbReference type="SAM" id="SignalP"/>
    </source>
</evidence>
<evidence type="ECO:0000313" key="4">
    <source>
        <dbReference type="Proteomes" id="UP001629953"/>
    </source>
</evidence>
<dbReference type="PANTHER" id="PTHR39192:SF1">
    <property type="entry name" value="IRON UPTAKE SYSTEM COMPONENT EFEO"/>
    <property type="match status" value="1"/>
</dbReference>
<dbReference type="InterPro" id="IPR028096">
    <property type="entry name" value="EfeO_Cupredoxin"/>
</dbReference>
<feature type="domain" description="EfeO-type cupredoxin-like" evidence="2">
    <location>
        <begin position="8"/>
        <end position="111"/>
    </location>
</feature>